<evidence type="ECO:0000256" key="7">
    <source>
        <dbReference type="ARBA" id="ARBA00022989"/>
    </source>
</evidence>
<proteinExistence type="inferred from homology"/>
<keyword evidence="7" id="KW-1133">Transmembrane helix</keyword>
<evidence type="ECO:0000256" key="9">
    <source>
        <dbReference type="ARBA" id="ARBA00023180"/>
    </source>
</evidence>
<accession>A0A915HFG9</accession>
<keyword evidence="11" id="KW-0175">Coiled coil</keyword>
<comment type="pathway">
    <text evidence="2">Protein modification; protein glycosylation.</text>
</comment>
<dbReference type="GO" id="GO:0008375">
    <property type="term" value="F:acetylglucosaminyltransferase activity"/>
    <property type="evidence" value="ECO:0007669"/>
    <property type="project" value="TreeGrafter"/>
</dbReference>
<name>A0A915HFG9_ROMCU</name>
<evidence type="ECO:0000313" key="12">
    <source>
        <dbReference type="Proteomes" id="UP000887565"/>
    </source>
</evidence>
<evidence type="ECO:0000313" key="13">
    <source>
        <dbReference type="WBParaSite" id="nRc.2.0.1.t00029-RA"/>
    </source>
</evidence>
<dbReference type="GO" id="GO:0016020">
    <property type="term" value="C:membrane"/>
    <property type="evidence" value="ECO:0007669"/>
    <property type="project" value="UniProtKB-SubCell"/>
</dbReference>
<evidence type="ECO:0000256" key="8">
    <source>
        <dbReference type="ARBA" id="ARBA00023136"/>
    </source>
</evidence>
<evidence type="ECO:0000256" key="1">
    <source>
        <dbReference type="ARBA" id="ARBA00004606"/>
    </source>
</evidence>
<keyword evidence="5" id="KW-0812">Transmembrane</keyword>
<keyword evidence="9" id="KW-0325">Glycoprotein</keyword>
<dbReference type="PANTHER" id="PTHR19297">
    <property type="entry name" value="GLYCOSYLTRANSFERASE 14 FAMILY MEMBER"/>
    <property type="match status" value="1"/>
</dbReference>
<protein>
    <submittedName>
        <fullName evidence="13">Uncharacterized protein</fullName>
    </submittedName>
</protein>
<dbReference type="WBParaSite" id="nRc.2.0.1.t00029-RA">
    <property type="protein sequence ID" value="nRc.2.0.1.t00029-RA"/>
    <property type="gene ID" value="nRc.2.0.1.g00029"/>
</dbReference>
<comment type="similarity">
    <text evidence="10">Belongs to the glycosyltransferase 14 family.</text>
</comment>
<evidence type="ECO:0000256" key="6">
    <source>
        <dbReference type="ARBA" id="ARBA00022968"/>
    </source>
</evidence>
<organism evidence="12 13">
    <name type="scientific">Romanomermis culicivorax</name>
    <name type="common">Nematode worm</name>
    <dbReference type="NCBI Taxonomy" id="13658"/>
    <lineage>
        <taxon>Eukaryota</taxon>
        <taxon>Metazoa</taxon>
        <taxon>Ecdysozoa</taxon>
        <taxon>Nematoda</taxon>
        <taxon>Enoplea</taxon>
        <taxon>Dorylaimia</taxon>
        <taxon>Mermithida</taxon>
        <taxon>Mermithoidea</taxon>
        <taxon>Mermithidae</taxon>
        <taxon>Romanomermis</taxon>
    </lineage>
</organism>
<keyword evidence="4" id="KW-0808">Transferase</keyword>
<keyword evidence="6" id="KW-0735">Signal-anchor</keyword>
<feature type="coiled-coil region" evidence="11">
    <location>
        <begin position="28"/>
        <end position="55"/>
    </location>
</feature>
<evidence type="ECO:0000256" key="5">
    <source>
        <dbReference type="ARBA" id="ARBA00022692"/>
    </source>
</evidence>
<evidence type="ECO:0000256" key="11">
    <source>
        <dbReference type="SAM" id="Coils"/>
    </source>
</evidence>
<sequence length="533" mass="62879">MPIGVDVREDRMLDESSLNTIAEGPTVAEIEARLREQAEREIERQKEIFLKQLAEKKARVGNNLKYSSYHLQTSKVKYFESSNFNCSAIINGNLAEIRRAERYLDPKSKRLPVDFSTFECRDFIYPNFRPKNESNFSFAYSILAYKNERQFLKLFRAIFRPWNFYCLHIDSKSREFDFLIRKLKFCFANNFFATSQREDVRWGQISLLKAALNCMQILIQNPGSEWRYLLNIAGTDFPIKTNREMIEILDGNVDSSDVENLGSQDSWKYEHSFPGGLTKENLKQFRKALKFNLTYPKKELFLFPVVKGSFSVTLSRKFVEFLFNDEDMVPRNFFDYLNDTVIPDEAYWSSLYHNYYVPKKIRENSTREFRTRYTHWGNQRPLCKGYMEHGLCVYGIRDLPWLISKDSFFAHKPENFSRDFVDDKFCSLLDVLHSDIEEFLTKNDLESDFPLVQTIICHYFAQGPITAHTTFGQTWRSETVSESQISILDKSYDFKQSIDFLTLSISSRMRAILWRKVKAQQEFNQQEYVLGQT</sequence>
<dbReference type="Pfam" id="PF02485">
    <property type="entry name" value="Branch"/>
    <property type="match status" value="1"/>
</dbReference>
<reference evidence="13" key="1">
    <citation type="submission" date="2022-11" db="UniProtKB">
        <authorList>
            <consortium name="WormBaseParasite"/>
        </authorList>
    </citation>
    <scope>IDENTIFICATION</scope>
</reference>
<dbReference type="Proteomes" id="UP000887565">
    <property type="component" value="Unplaced"/>
</dbReference>
<dbReference type="InterPro" id="IPR003406">
    <property type="entry name" value="Glyco_trans_14"/>
</dbReference>
<evidence type="ECO:0000256" key="2">
    <source>
        <dbReference type="ARBA" id="ARBA00004922"/>
    </source>
</evidence>
<comment type="subcellular location">
    <subcellularLocation>
        <location evidence="1">Membrane</location>
        <topology evidence="1">Single-pass type II membrane protein</topology>
    </subcellularLocation>
</comment>
<keyword evidence="12" id="KW-1185">Reference proteome</keyword>
<evidence type="ECO:0000256" key="10">
    <source>
        <dbReference type="ARBA" id="ARBA00038150"/>
    </source>
</evidence>
<dbReference type="AlphaFoldDB" id="A0A915HFG9"/>
<evidence type="ECO:0000256" key="4">
    <source>
        <dbReference type="ARBA" id="ARBA00022679"/>
    </source>
</evidence>
<dbReference type="PANTHER" id="PTHR19297:SF185">
    <property type="entry name" value="BETA-1,3-GALACTOSYL-O-GLYCOSYL-GLYCOPROTEIN BETA-1,6-N-ACETYLGLUCOSAMINYLTRANSFERASE 3"/>
    <property type="match status" value="1"/>
</dbReference>
<keyword evidence="3" id="KW-0328">Glycosyltransferase</keyword>
<evidence type="ECO:0000256" key="3">
    <source>
        <dbReference type="ARBA" id="ARBA00022676"/>
    </source>
</evidence>
<keyword evidence="8" id="KW-0472">Membrane</keyword>